<dbReference type="SUPFAM" id="SSF47781">
    <property type="entry name" value="RuvA domain 2-like"/>
    <property type="match status" value="1"/>
</dbReference>
<dbReference type="AlphaFoldDB" id="A4J7G9"/>
<feature type="domain" description="Helix-hairpin-helix DNA-binding motif class 1" evidence="3">
    <location>
        <begin position="190"/>
        <end position="209"/>
    </location>
</feature>
<keyword evidence="2" id="KW-0812">Transmembrane</keyword>
<dbReference type="PANTHER" id="PTHR21180:SF32">
    <property type="entry name" value="ENDONUCLEASE_EXONUCLEASE_PHOSPHATASE FAMILY DOMAIN-CONTAINING PROTEIN 1"/>
    <property type="match status" value="1"/>
</dbReference>
<accession>A4J7G9</accession>
<dbReference type="Proteomes" id="UP000001556">
    <property type="component" value="Chromosome"/>
</dbReference>
<dbReference type="RefSeq" id="WP_011878820.1">
    <property type="nucleotide sequence ID" value="NC_009253.1"/>
</dbReference>
<dbReference type="OrthoDB" id="9790239at2"/>
<dbReference type="KEGG" id="drm:Dred_2512"/>
<dbReference type="HOGENOM" id="CLU_052011_1_1_9"/>
<evidence type="ECO:0000256" key="1">
    <source>
        <dbReference type="SAM" id="MobiDB-lite"/>
    </source>
</evidence>
<evidence type="ECO:0000259" key="3">
    <source>
        <dbReference type="SMART" id="SM00278"/>
    </source>
</evidence>
<dbReference type="EMBL" id="CP000612">
    <property type="protein sequence ID" value="ABO51022.1"/>
    <property type="molecule type" value="Genomic_DNA"/>
</dbReference>
<dbReference type="eggNOG" id="COG1555">
    <property type="taxonomic scope" value="Bacteria"/>
</dbReference>
<feature type="compositionally biased region" description="Polar residues" evidence="1">
    <location>
        <begin position="113"/>
        <end position="130"/>
    </location>
</feature>
<dbReference type="SMART" id="SM00278">
    <property type="entry name" value="HhH1"/>
    <property type="match status" value="2"/>
</dbReference>
<dbReference type="NCBIfam" id="TIGR00426">
    <property type="entry name" value="competence protein ComEA helix-hairpin-helix repeat region"/>
    <property type="match status" value="1"/>
</dbReference>
<dbReference type="PANTHER" id="PTHR21180">
    <property type="entry name" value="ENDONUCLEASE/EXONUCLEASE/PHOSPHATASE FAMILY DOMAIN-CONTAINING PROTEIN 1"/>
    <property type="match status" value="1"/>
</dbReference>
<dbReference type="GO" id="GO:0006281">
    <property type="term" value="P:DNA repair"/>
    <property type="evidence" value="ECO:0007669"/>
    <property type="project" value="InterPro"/>
</dbReference>
<proteinExistence type="predicted"/>
<gene>
    <name evidence="4" type="ordered locus">Dred_2512</name>
</gene>
<dbReference type="GO" id="GO:0015628">
    <property type="term" value="P:protein secretion by the type II secretion system"/>
    <property type="evidence" value="ECO:0007669"/>
    <property type="project" value="TreeGrafter"/>
</dbReference>
<feature type="domain" description="Helix-hairpin-helix DNA-binding motif class 1" evidence="3">
    <location>
        <begin position="160"/>
        <end position="179"/>
    </location>
</feature>
<dbReference type="Gene3D" id="1.10.150.280">
    <property type="entry name" value="AF1531-like domain"/>
    <property type="match status" value="1"/>
</dbReference>
<name>A4J7G9_DESRM</name>
<dbReference type="Pfam" id="PF12836">
    <property type="entry name" value="HHH_3"/>
    <property type="match status" value="1"/>
</dbReference>
<evidence type="ECO:0000256" key="2">
    <source>
        <dbReference type="SAM" id="Phobius"/>
    </source>
</evidence>
<dbReference type="InterPro" id="IPR003583">
    <property type="entry name" value="Hlx-hairpin-Hlx_DNA-bd_motif"/>
</dbReference>
<dbReference type="STRING" id="349161.Dred_2512"/>
<dbReference type="GO" id="GO:0003677">
    <property type="term" value="F:DNA binding"/>
    <property type="evidence" value="ECO:0007669"/>
    <property type="project" value="InterPro"/>
</dbReference>
<evidence type="ECO:0000313" key="5">
    <source>
        <dbReference type="Proteomes" id="UP000001556"/>
    </source>
</evidence>
<evidence type="ECO:0000313" key="4">
    <source>
        <dbReference type="EMBL" id="ABO51022.1"/>
    </source>
</evidence>
<keyword evidence="2" id="KW-1133">Transmembrane helix</keyword>
<dbReference type="GO" id="GO:0015627">
    <property type="term" value="C:type II protein secretion system complex"/>
    <property type="evidence" value="ECO:0007669"/>
    <property type="project" value="TreeGrafter"/>
</dbReference>
<reference evidence="4 5" key="1">
    <citation type="submission" date="2007-03" db="EMBL/GenBank/DDBJ databases">
        <title>Complete sequence of Desulfotomaculum reducens MI-1.</title>
        <authorList>
            <consortium name="US DOE Joint Genome Institute"/>
            <person name="Copeland A."/>
            <person name="Lucas S."/>
            <person name="Lapidus A."/>
            <person name="Barry K."/>
            <person name="Detter J.C."/>
            <person name="Glavina del Rio T."/>
            <person name="Hammon N."/>
            <person name="Israni S."/>
            <person name="Dalin E."/>
            <person name="Tice H."/>
            <person name="Pitluck S."/>
            <person name="Sims D."/>
            <person name="Brettin T."/>
            <person name="Bruce D."/>
            <person name="Han C."/>
            <person name="Tapia R."/>
            <person name="Schmutz J."/>
            <person name="Larimer F."/>
            <person name="Land M."/>
            <person name="Hauser L."/>
            <person name="Kyrpides N."/>
            <person name="Kim E."/>
            <person name="Tebo B.M."/>
            <person name="Richardson P."/>
        </authorList>
    </citation>
    <scope>NUCLEOTIDE SEQUENCE [LARGE SCALE GENOMIC DNA]</scope>
    <source>
        <strain evidence="4 5">MI-1</strain>
    </source>
</reference>
<sequence length="213" mass="22928">MPNLGRKEQVIILIIMAVVLYLAGYQFASRANTGVELVNSQSSDSMRTGKEETEIQVHVDGAVEKPDVYHLPAGSRVHDALKLAVPTQDADLSMLNLAAPLKDGQKLPIPSKAEQQASEQRPNQMDNVPSQGVALKASKPLTPTVAQGTGLVNINTAGPQELDSLPGIGPALAERIIQHREANGPFQCTEDLKNVSGIGDKKFEDLQHRITLQ</sequence>
<dbReference type="InterPro" id="IPR004509">
    <property type="entry name" value="Competence_ComEA_HhH"/>
</dbReference>
<protein>
    <submittedName>
        <fullName evidence="4">Competence protein ComEA helix-hairpin-helix repeat protein</fullName>
    </submittedName>
</protein>
<feature type="region of interest" description="Disordered" evidence="1">
    <location>
        <begin position="111"/>
        <end position="130"/>
    </location>
</feature>
<keyword evidence="5" id="KW-1185">Reference proteome</keyword>
<organism evidence="4 5">
    <name type="scientific">Desulforamulus reducens (strain ATCC BAA-1160 / DSM 100696 / MI-1)</name>
    <name type="common">Desulfotomaculum reducens</name>
    <dbReference type="NCBI Taxonomy" id="349161"/>
    <lineage>
        <taxon>Bacteria</taxon>
        <taxon>Bacillati</taxon>
        <taxon>Bacillota</taxon>
        <taxon>Clostridia</taxon>
        <taxon>Eubacteriales</taxon>
        <taxon>Peptococcaceae</taxon>
        <taxon>Desulforamulus</taxon>
    </lineage>
</organism>
<feature type="transmembrane region" description="Helical" evidence="2">
    <location>
        <begin position="10"/>
        <end position="28"/>
    </location>
</feature>
<dbReference type="InterPro" id="IPR010994">
    <property type="entry name" value="RuvA_2-like"/>
</dbReference>
<keyword evidence="2" id="KW-0472">Membrane</keyword>
<dbReference type="InterPro" id="IPR051675">
    <property type="entry name" value="Endo/Exo/Phosphatase_dom_1"/>
</dbReference>